<proteinExistence type="predicted"/>
<comment type="caution">
    <text evidence="3">The sequence shown here is derived from an EMBL/GenBank/DDBJ whole genome shotgun (WGS) entry which is preliminary data.</text>
</comment>
<name>A0ABV9S4Q9_9PSEU</name>
<dbReference type="PANTHER" id="PTHR43476">
    <property type="entry name" value="3-(3-HYDROXY-PHENYL)PROPIONATE/3-HYDROXYCINNAMIC ACID HYDROXYLASE"/>
    <property type="match status" value="1"/>
</dbReference>
<dbReference type="EMBL" id="JBHSIS010000009">
    <property type="protein sequence ID" value="MFC4855828.1"/>
    <property type="molecule type" value="Genomic_DNA"/>
</dbReference>
<dbReference type="SUPFAM" id="SSF51905">
    <property type="entry name" value="FAD/NAD(P)-binding domain"/>
    <property type="match status" value="1"/>
</dbReference>
<keyword evidence="4" id="KW-1185">Reference proteome</keyword>
<organism evidence="3 4">
    <name type="scientific">Actinophytocola glycyrrhizae</name>
    <dbReference type="NCBI Taxonomy" id="2044873"/>
    <lineage>
        <taxon>Bacteria</taxon>
        <taxon>Bacillati</taxon>
        <taxon>Actinomycetota</taxon>
        <taxon>Actinomycetes</taxon>
        <taxon>Pseudonocardiales</taxon>
        <taxon>Pseudonocardiaceae</taxon>
    </lineage>
</organism>
<evidence type="ECO:0000313" key="4">
    <source>
        <dbReference type="Proteomes" id="UP001595859"/>
    </source>
</evidence>
<dbReference type="RefSeq" id="WP_378057795.1">
    <property type="nucleotide sequence ID" value="NZ_JBHSIS010000009.1"/>
</dbReference>
<dbReference type="Gene3D" id="3.30.70.2450">
    <property type="match status" value="1"/>
</dbReference>
<evidence type="ECO:0000256" key="1">
    <source>
        <dbReference type="ARBA" id="ARBA00023002"/>
    </source>
</evidence>
<dbReference type="InterPro" id="IPR036188">
    <property type="entry name" value="FAD/NAD-bd_sf"/>
</dbReference>
<gene>
    <name evidence="3" type="ORF">ACFPCV_20140</name>
</gene>
<keyword evidence="1" id="KW-0560">Oxidoreductase</keyword>
<evidence type="ECO:0000259" key="2">
    <source>
        <dbReference type="Pfam" id="PF01494"/>
    </source>
</evidence>
<dbReference type="InterPro" id="IPR050631">
    <property type="entry name" value="PheA/TfdB_FAD_monoxygenase"/>
</dbReference>
<dbReference type="PANTHER" id="PTHR43476:SF3">
    <property type="entry name" value="FAD-BINDING MONOOXYGENASE"/>
    <property type="match status" value="1"/>
</dbReference>
<dbReference type="PRINTS" id="PR00420">
    <property type="entry name" value="RNGMNOXGNASE"/>
</dbReference>
<reference evidence="4" key="1">
    <citation type="journal article" date="2019" name="Int. J. Syst. Evol. Microbiol.">
        <title>The Global Catalogue of Microorganisms (GCM) 10K type strain sequencing project: providing services to taxonomists for standard genome sequencing and annotation.</title>
        <authorList>
            <consortium name="The Broad Institute Genomics Platform"/>
            <consortium name="The Broad Institute Genome Sequencing Center for Infectious Disease"/>
            <person name="Wu L."/>
            <person name="Ma J."/>
        </authorList>
    </citation>
    <scope>NUCLEOTIDE SEQUENCE [LARGE SCALE GENOMIC DNA]</scope>
    <source>
        <strain evidence="4">ZS-22-S1</strain>
    </source>
</reference>
<dbReference type="Pfam" id="PF01494">
    <property type="entry name" value="FAD_binding_3"/>
    <property type="match status" value="1"/>
</dbReference>
<evidence type="ECO:0000313" key="3">
    <source>
        <dbReference type="EMBL" id="MFC4855828.1"/>
    </source>
</evidence>
<sequence length="409" mass="45133">MRSHRRVESVMTDSEVAVIGAGPVGLTVALALARQGVPVTVFEQDAELSTEWRASTFHPPTIEIARHLGVADAMIDAGLVAPRYQVRDRRDGLIAEFDFGVLADETEYPYRLQLEQYKYTQIIRGVLEADHPHVTIRMDAGVTGLRDMGDHVALTAGGATTTAGWVLAADGASSTVRKSLGCPFEGLTYEHRYLVLSIDYPIEDLLPGICHVNYIADPAEHLLVLRVPDVWRVVVSVPPHVDSDEAVSDSYVCARLHALFGEQPGLVLRERKTYSVHQRVVDSFRHGRVLLLGDAAHINSPMGGMGLNSGLHDAFDLSVQLTAFLAGEVDETALDLWATRRRKAAVETVQRITHRTTTALAEQDEQERRRFQQQMSEMAADPERAKAWMLDAAMISNARAYDLPPRGRG</sequence>
<accession>A0ABV9S4Q9</accession>
<dbReference type="Gene3D" id="3.50.50.60">
    <property type="entry name" value="FAD/NAD(P)-binding domain"/>
    <property type="match status" value="1"/>
</dbReference>
<protein>
    <submittedName>
        <fullName evidence="3">FAD-dependent oxidoreductase</fullName>
    </submittedName>
</protein>
<dbReference type="InterPro" id="IPR002938">
    <property type="entry name" value="FAD-bd"/>
</dbReference>
<dbReference type="Proteomes" id="UP001595859">
    <property type="component" value="Unassembled WGS sequence"/>
</dbReference>
<feature type="domain" description="FAD-binding" evidence="2">
    <location>
        <begin position="14"/>
        <end position="351"/>
    </location>
</feature>